<feature type="transmembrane region" description="Helical" evidence="2">
    <location>
        <begin position="183"/>
        <end position="204"/>
    </location>
</feature>
<evidence type="ECO:0000313" key="3">
    <source>
        <dbReference type="EMBL" id="EKU94950.1"/>
    </source>
</evidence>
<feature type="transmembrane region" description="Helical" evidence="2">
    <location>
        <begin position="123"/>
        <end position="141"/>
    </location>
</feature>
<dbReference type="EMBL" id="AGWL01000007">
    <property type="protein sequence ID" value="EKU94950.1"/>
    <property type="molecule type" value="Genomic_DNA"/>
</dbReference>
<feature type="transmembrane region" description="Helical" evidence="2">
    <location>
        <begin position="224"/>
        <end position="243"/>
    </location>
</feature>
<keyword evidence="2" id="KW-0472">Membrane</keyword>
<gene>
    <name evidence="3" type="ORF">HMPREF9233_01404</name>
</gene>
<dbReference type="SUPFAM" id="SSF103473">
    <property type="entry name" value="MFS general substrate transporter"/>
    <property type="match status" value="1"/>
</dbReference>
<proteinExistence type="predicted"/>
<sequence length="251" mass="26520">MNTNAPKAQGSDDSATSFEFSSQVEKASAAGARPDARDGGQSGASASRGDAELATGSEAGSWIDSEKASTEKARAGQAGAAREAYMGELSKEEPSNKEEPSAKETGSAEKETKQAKGTKPSNGWWEILTGVLAIVLAWFIWDRATLTASPYASGTMVFSIGLAAGVVLLLIRRMFDSRQTRKILALVGLATSVVTFVVGLILSFTVSTDQDASQNFFSAHLLDVTAPGITVLIFAFVFLWFSFRDANATTD</sequence>
<keyword evidence="4" id="KW-1185">Reference proteome</keyword>
<feature type="compositionally biased region" description="Basic and acidic residues" evidence="1">
    <location>
        <begin position="64"/>
        <end position="74"/>
    </location>
</feature>
<name>K9F0F6_9ACTO</name>
<feature type="compositionally biased region" description="Low complexity" evidence="1">
    <location>
        <begin position="75"/>
        <end position="84"/>
    </location>
</feature>
<evidence type="ECO:0000256" key="2">
    <source>
        <dbReference type="SAM" id="Phobius"/>
    </source>
</evidence>
<dbReference type="AlphaFoldDB" id="K9F0F6"/>
<comment type="caution">
    <text evidence="3">The sequence shown here is derived from an EMBL/GenBank/DDBJ whole genome shotgun (WGS) entry which is preliminary data.</text>
</comment>
<accession>K9F0F6</accession>
<feature type="transmembrane region" description="Helical" evidence="2">
    <location>
        <begin position="153"/>
        <end position="171"/>
    </location>
</feature>
<dbReference type="RefSeq" id="WP_007001610.1">
    <property type="nucleotide sequence ID" value="NZ_JH992955.1"/>
</dbReference>
<organism evidence="3 4">
    <name type="scientific">Actinobaculum massiliense ACS-171-V-Col2</name>
    <dbReference type="NCBI Taxonomy" id="883066"/>
    <lineage>
        <taxon>Bacteria</taxon>
        <taxon>Bacillati</taxon>
        <taxon>Actinomycetota</taxon>
        <taxon>Actinomycetes</taxon>
        <taxon>Actinomycetales</taxon>
        <taxon>Actinomycetaceae</taxon>
        <taxon>Actinobaculum</taxon>
    </lineage>
</organism>
<protein>
    <submittedName>
        <fullName evidence="3">Uncharacterized protein</fullName>
    </submittedName>
</protein>
<evidence type="ECO:0000256" key="1">
    <source>
        <dbReference type="SAM" id="MobiDB-lite"/>
    </source>
</evidence>
<keyword evidence="2" id="KW-1133">Transmembrane helix</keyword>
<dbReference type="Proteomes" id="UP000009888">
    <property type="component" value="Unassembled WGS sequence"/>
</dbReference>
<dbReference type="InterPro" id="IPR036259">
    <property type="entry name" value="MFS_trans_sf"/>
</dbReference>
<feature type="compositionally biased region" description="Polar residues" evidence="1">
    <location>
        <begin position="1"/>
        <end position="25"/>
    </location>
</feature>
<dbReference type="STRING" id="202789.GCA_001457435_00705"/>
<feature type="region of interest" description="Disordered" evidence="1">
    <location>
        <begin position="1"/>
        <end position="119"/>
    </location>
</feature>
<dbReference type="HOGENOM" id="CLU_1105301_0_0_11"/>
<evidence type="ECO:0000313" key="4">
    <source>
        <dbReference type="Proteomes" id="UP000009888"/>
    </source>
</evidence>
<feature type="compositionally biased region" description="Basic and acidic residues" evidence="1">
    <location>
        <begin position="89"/>
        <end position="114"/>
    </location>
</feature>
<reference evidence="3 4" key="1">
    <citation type="submission" date="2012-09" db="EMBL/GenBank/DDBJ databases">
        <title>The Genome Sequence of Actinobaculum massiliae ACS-171-V-COL2.</title>
        <authorList>
            <consortium name="The Broad Institute Genome Sequencing Platform"/>
            <person name="Earl A."/>
            <person name="Ward D."/>
            <person name="Feldgarden M."/>
            <person name="Gevers D."/>
            <person name="Saerens B."/>
            <person name="Vaneechoutte M."/>
            <person name="Walker B."/>
            <person name="Young S.K."/>
            <person name="Zeng Q."/>
            <person name="Gargeya S."/>
            <person name="Fitzgerald M."/>
            <person name="Haas B."/>
            <person name="Abouelleil A."/>
            <person name="Alvarado L."/>
            <person name="Arachchi H.M."/>
            <person name="Berlin A."/>
            <person name="Chapman S.B."/>
            <person name="Goldberg J."/>
            <person name="Griggs A."/>
            <person name="Gujja S."/>
            <person name="Hansen M."/>
            <person name="Howarth C."/>
            <person name="Imamovic A."/>
            <person name="Larimer J."/>
            <person name="McCowen C."/>
            <person name="Montmayeur A."/>
            <person name="Murphy C."/>
            <person name="Neiman D."/>
            <person name="Pearson M."/>
            <person name="Priest M."/>
            <person name="Roberts A."/>
            <person name="Saif S."/>
            <person name="Shea T."/>
            <person name="Sisk P."/>
            <person name="Sykes S."/>
            <person name="Wortman J."/>
            <person name="Nusbaum C."/>
            <person name="Birren B."/>
        </authorList>
    </citation>
    <scope>NUCLEOTIDE SEQUENCE [LARGE SCALE GENOMIC DNA]</scope>
    <source>
        <strain evidence="4">ACS-171-V-Col2</strain>
    </source>
</reference>
<keyword evidence="2" id="KW-0812">Transmembrane</keyword>
<dbReference type="PATRIC" id="fig|883066.3.peg.1469"/>